<feature type="non-terminal residue" evidence="1">
    <location>
        <position position="1"/>
    </location>
</feature>
<protein>
    <submittedName>
        <fullName evidence="1">Uncharacterized protein</fullName>
    </submittedName>
</protein>
<accession>A0A1W9S0Q1</accession>
<sequence length="132" mass="15322">CSSIRIGVINIMAIFGKRSGESKMPEIDIKASLKVRPPLGKIVQQIHVPIPEKPREVKQKVLEFLSAIESAFKVRERDGEVQFRIDGDYIEIFRMVGSEKELRYQRWGNKRVILHCDDREYENLKALGLIRE</sequence>
<name>A0A1W9S0Q1_9BACT</name>
<dbReference type="Proteomes" id="UP000192611">
    <property type="component" value="Unassembled WGS sequence"/>
</dbReference>
<dbReference type="AlphaFoldDB" id="A0A1W9S0Q1"/>
<dbReference type="EMBL" id="NATQ01000072">
    <property type="protein sequence ID" value="OQX90306.1"/>
    <property type="molecule type" value="Genomic_DNA"/>
</dbReference>
<proteinExistence type="predicted"/>
<gene>
    <name evidence="1" type="ORF">B6D57_03805</name>
</gene>
<evidence type="ECO:0000313" key="1">
    <source>
        <dbReference type="EMBL" id="OQX90306.1"/>
    </source>
</evidence>
<evidence type="ECO:0000313" key="2">
    <source>
        <dbReference type="Proteomes" id="UP000192611"/>
    </source>
</evidence>
<reference evidence="2" key="1">
    <citation type="submission" date="2017-03" db="EMBL/GenBank/DDBJ databases">
        <title>Novel pathways for hydrocarbon cycling and metabolic interdependencies in hydrothermal sediment communities.</title>
        <authorList>
            <person name="Dombrowski N."/>
            <person name="Seitz K."/>
            <person name="Teske A."/>
            <person name="Baker B."/>
        </authorList>
    </citation>
    <scope>NUCLEOTIDE SEQUENCE [LARGE SCALE GENOMIC DNA]</scope>
</reference>
<organism evidence="1 2">
    <name type="scientific">Candidatus Coatesbacteria bacterium 4484_99</name>
    <dbReference type="NCBI Taxonomy" id="1970774"/>
    <lineage>
        <taxon>Bacteria</taxon>
        <taxon>Candidatus Coatesiibacteriota</taxon>
    </lineage>
</organism>
<comment type="caution">
    <text evidence="1">The sequence shown here is derived from an EMBL/GenBank/DDBJ whole genome shotgun (WGS) entry which is preliminary data.</text>
</comment>